<dbReference type="InParanoid" id="A0A067PJH0"/>
<keyword evidence="3" id="KW-1185">Reference proteome</keyword>
<sequence>MQPESIQRKRNPMTEPKCAEPRKLELSRKVDTGSILTRILATSCPMTIREVVGLSKDIAGELQDLLKAWKPETTSSTVAYMEERGSRRLLGGLLITVPVEVDGRKVWAIIDSRLEINILNSRVYQQATCLPIDKS</sequence>
<organism evidence="2 3">
    <name type="scientific">Jaapia argillacea MUCL 33604</name>
    <dbReference type="NCBI Taxonomy" id="933084"/>
    <lineage>
        <taxon>Eukaryota</taxon>
        <taxon>Fungi</taxon>
        <taxon>Dikarya</taxon>
        <taxon>Basidiomycota</taxon>
        <taxon>Agaricomycotina</taxon>
        <taxon>Agaricomycetes</taxon>
        <taxon>Agaricomycetidae</taxon>
        <taxon>Jaapiales</taxon>
        <taxon>Jaapiaceae</taxon>
        <taxon>Jaapia</taxon>
    </lineage>
</organism>
<proteinExistence type="predicted"/>
<feature type="region of interest" description="Disordered" evidence="1">
    <location>
        <begin position="1"/>
        <end position="21"/>
    </location>
</feature>
<evidence type="ECO:0000313" key="2">
    <source>
        <dbReference type="EMBL" id="KDQ55053.1"/>
    </source>
</evidence>
<name>A0A067PJH0_9AGAM</name>
<evidence type="ECO:0000256" key="1">
    <source>
        <dbReference type="SAM" id="MobiDB-lite"/>
    </source>
</evidence>
<evidence type="ECO:0000313" key="3">
    <source>
        <dbReference type="Proteomes" id="UP000027265"/>
    </source>
</evidence>
<evidence type="ECO:0008006" key="4">
    <source>
        <dbReference type="Google" id="ProtNLM"/>
    </source>
</evidence>
<dbReference type="HOGENOM" id="CLU_138923_1_0_1"/>
<dbReference type="AlphaFoldDB" id="A0A067PJH0"/>
<reference evidence="3" key="1">
    <citation type="journal article" date="2014" name="Proc. Natl. Acad. Sci. U.S.A.">
        <title>Extensive sampling of basidiomycete genomes demonstrates inadequacy of the white-rot/brown-rot paradigm for wood decay fungi.</title>
        <authorList>
            <person name="Riley R."/>
            <person name="Salamov A.A."/>
            <person name="Brown D.W."/>
            <person name="Nagy L.G."/>
            <person name="Floudas D."/>
            <person name="Held B.W."/>
            <person name="Levasseur A."/>
            <person name="Lombard V."/>
            <person name="Morin E."/>
            <person name="Otillar R."/>
            <person name="Lindquist E.A."/>
            <person name="Sun H."/>
            <person name="LaButti K.M."/>
            <person name="Schmutz J."/>
            <person name="Jabbour D."/>
            <person name="Luo H."/>
            <person name="Baker S.E."/>
            <person name="Pisabarro A.G."/>
            <person name="Walton J.D."/>
            <person name="Blanchette R.A."/>
            <person name="Henrissat B."/>
            <person name="Martin F."/>
            <person name="Cullen D."/>
            <person name="Hibbett D.S."/>
            <person name="Grigoriev I.V."/>
        </authorList>
    </citation>
    <scope>NUCLEOTIDE SEQUENCE [LARGE SCALE GENOMIC DNA]</scope>
    <source>
        <strain evidence="3">MUCL 33604</strain>
    </source>
</reference>
<gene>
    <name evidence="2" type="ORF">JAAARDRAFT_116138</name>
</gene>
<protein>
    <recommendedName>
        <fullName evidence="4">Aspartic peptidase DDI1-type domain-containing protein</fullName>
    </recommendedName>
</protein>
<dbReference type="OrthoDB" id="5535068at2759"/>
<dbReference type="Proteomes" id="UP000027265">
    <property type="component" value="Unassembled WGS sequence"/>
</dbReference>
<dbReference type="EMBL" id="KL197726">
    <property type="protein sequence ID" value="KDQ55053.1"/>
    <property type="molecule type" value="Genomic_DNA"/>
</dbReference>
<feature type="non-terminal residue" evidence="2">
    <location>
        <position position="135"/>
    </location>
</feature>
<accession>A0A067PJH0</accession>